<dbReference type="AlphaFoldDB" id="G4Z3Z4"/>
<name>G4Z3Z4_PHYSP</name>
<dbReference type="SMR" id="G4Z3Z4"/>
<keyword evidence="2" id="KW-1185">Reference proteome</keyword>
<dbReference type="EMBL" id="JH159153">
    <property type="protein sequence ID" value="EGZ21546.1"/>
    <property type="molecule type" value="Genomic_DNA"/>
</dbReference>
<dbReference type="RefSeq" id="XP_009524263.1">
    <property type="nucleotide sequence ID" value="XM_009525968.1"/>
</dbReference>
<dbReference type="GeneID" id="20651621"/>
<gene>
    <name evidence="1" type="ORF">PHYSODRAFT_409623</name>
</gene>
<protein>
    <submittedName>
        <fullName evidence="1">Uncharacterized protein</fullName>
    </submittedName>
</protein>
<dbReference type="InParanoid" id="G4Z3Z4"/>
<feature type="non-terminal residue" evidence="1">
    <location>
        <position position="54"/>
    </location>
</feature>
<dbReference type="Proteomes" id="UP000002640">
    <property type="component" value="Unassembled WGS sequence"/>
</dbReference>
<proteinExistence type="predicted"/>
<organism evidence="1 2">
    <name type="scientific">Phytophthora sojae (strain P6497)</name>
    <name type="common">Soybean stem and root rot agent</name>
    <name type="synonym">Phytophthora megasperma f. sp. glycines</name>
    <dbReference type="NCBI Taxonomy" id="1094619"/>
    <lineage>
        <taxon>Eukaryota</taxon>
        <taxon>Sar</taxon>
        <taxon>Stramenopiles</taxon>
        <taxon>Oomycota</taxon>
        <taxon>Peronosporomycetes</taxon>
        <taxon>Peronosporales</taxon>
        <taxon>Peronosporaceae</taxon>
        <taxon>Phytophthora</taxon>
    </lineage>
</organism>
<evidence type="ECO:0000313" key="1">
    <source>
        <dbReference type="EMBL" id="EGZ21546.1"/>
    </source>
</evidence>
<evidence type="ECO:0000313" key="2">
    <source>
        <dbReference type="Proteomes" id="UP000002640"/>
    </source>
</evidence>
<reference evidence="1 2" key="1">
    <citation type="journal article" date="2006" name="Science">
        <title>Phytophthora genome sequences uncover evolutionary origins and mechanisms of pathogenesis.</title>
        <authorList>
            <person name="Tyler B.M."/>
            <person name="Tripathy S."/>
            <person name="Zhang X."/>
            <person name="Dehal P."/>
            <person name="Jiang R.H."/>
            <person name="Aerts A."/>
            <person name="Arredondo F.D."/>
            <person name="Baxter L."/>
            <person name="Bensasson D."/>
            <person name="Beynon J.L."/>
            <person name="Chapman J."/>
            <person name="Damasceno C.M."/>
            <person name="Dorrance A.E."/>
            <person name="Dou D."/>
            <person name="Dickerman A.W."/>
            <person name="Dubchak I.L."/>
            <person name="Garbelotto M."/>
            <person name="Gijzen M."/>
            <person name="Gordon S.G."/>
            <person name="Govers F."/>
            <person name="Grunwald N.J."/>
            <person name="Huang W."/>
            <person name="Ivors K.L."/>
            <person name="Jones R.W."/>
            <person name="Kamoun S."/>
            <person name="Krampis K."/>
            <person name="Lamour K.H."/>
            <person name="Lee M.K."/>
            <person name="McDonald W.H."/>
            <person name="Medina M."/>
            <person name="Meijer H.J."/>
            <person name="Nordberg E.K."/>
            <person name="Maclean D.J."/>
            <person name="Ospina-Giraldo M.D."/>
            <person name="Morris P.F."/>
            <person name="Phuntumart V."/>
            <person name="Putnam N.H."/>
            <person name="Rash S."/>
            <person name="Rose J.K."/>
            <person name="Sakihama Y."/>
            <person name="Salamov A.A."/>
            <person name="Savidor A."/>
            <person name="Scheuring C.F."/>
            <person name="Smith B.M."/>
            <person name="Sobral B.W."/>
            <person name="Terry A."/>
            <person name="Torto-Alalibo T.A."/>
            <person name="Win J."/>
            <person name="Xu Z."/>
            <person name="Zhang H."/>
            <person name="Grigoriev I.V."/>
            <person name="Rokhsar D.S."/>
            <person name="Boore J.L."/>
        </authorList>
    </citation>
    <scope>NUCLEOTIDE SEQUENCE [LARGE SCALE GENOMIC DNA]</scope>
    <source>
        <strain evidence="1 2">P6497</strain>
    </source>
</reference>
<sequence length="54" mass="6285">MKTGCRPYKAKARKYAPEYQAFLESFNEMLVKLGWVYENPTSPVVLHDSPQDLH</sequence>
<accession>G4Z3Z4</accession>
<dbReference type="KEGG" id="psoj:PHYSODRAFT_409623"/>